<evidence type="ECO:0000256" key="1">
    <source>
        <dbReference type="SAM" id="SignalP"/>
    </source>
</evidence>
<dbReference type="EMBL" id="GBBL01000513">
    <property type="protein sequence ID" value="JAC26807.1"/>
    <property type="molecule type" value="mRNA"/>
</dbReference>
<keyword evidence="1" id="KW-0732">Signal</keyword>
<dbReference type="SUPFAM" id="SSF50814">
    <property type="entry name" value="Lipocalins"/>
    <property type="match status" value="1"/>
</dbReference>
<accession>A0A023FZ54</accession>
<dbReference type="InterPro" id="IPR012674">
    <property type="entry name" value="Calycin"/>
</dbReference>
<evidence type="ECO:0000313" key="2">
    <source>
        <dbReference type="EMBL" id="JAC26807.1"/>
    </source>
</evidence>
<organism evidence="2">
    <name type="scientific">Amblyomma parvum</name>
    <name type="common">South American tick</name>
    <dbReference type="NCBI Taxonomy" id="251391"/>
    <lineage>
        <taxon>Eukaryota</taxon>
        <taxon>Metazoa</taxon>
        <taxon>Ecdysozoa</taxon>
        <taxon>Arthropoda</taxon>
        <taxon>Chelicerata</taxon>
        <taxon>Arachnida</taxon>
        <taxon>Acari</taxon>
        <taxon>Parasitiformes</taxon>
        <taxon>Ixodida</taxon>
        <taxon>Ixodoidea</taxon>
        <taxon>Ixodidae</taxon>
        <taxon>Amblyomminae</taxon>
        <taxon>Amblyomma</taxon>
    </lineage>
</organism>
<feature type="non-terminal residue" evidence="2">
    <location>
        <position position="1"/>
    </location>
</feature>
<dbReference type="GO" id="GO:0043176">
    <property type="term" value="F:amine binding"/>
    <property type="evidence" value="ECO:0007669"/>
    <property type="project" value="InterPro"/>
</dbReference>
<dbReference type="GO" id="GO:0030682">
    <property type="term" value="P:symbiont-mediated perturbation of host defenses"/>
    <property type="evidence" value="ECO:0007669"/>
    <property type="project" value="InterPro"/>
</dbReference>
<proteinExistence type="evidence at transcript level"/>
<feature type="chain" id="PRO_5001516268" evidence="1">
    <location>
        <begin position="30"/>
        <end position="215"/>
    </location>
</feature>
<dbReference type="InterPro" id="IPR002970">
    <property type="entry name" value="Tick_his-bd"/>
</dbReference>
<dbReference type="Gene3D" id="2.40.128.20">
    <property type="match status" value="1"/>
</dbReference>
<name>A0A023FZ54_AMBPA</name>
<dbReference type="Pfam" id="PF02098">
    <property type="entry name" value="His_binding"/>
    <property type="match status" value="1"/>
</dbReference>
<reference evidence="2" key="1">
    <citation type="submission" date="2014-03" db="EMBL/GenBank/DDBJ databases">
        <title>The sialotranscriptome of Amblyomma triste, Amblyomma parvum and Amblyomma cajennense ticks, uncovered by 454-based RNA-seq.</title>
        <authorList>
            <person name="Garcia G.R."/>
            <person name="Gardinassi L.G."/>
            <person name="Ribeiro J.M."/>
            <person name="Anatrielo E."/>
            <person name="Ferreira B.R."/>
            <person name="Moreira H.N."/>
            <person name="Mafra C."/>
            <person name="Olegario M.M."/>
            <person name="Szabo P.J."/>
            <person name="Miranda-Santos I.K."/>
            <person name="Maruyama S.R."/>
        </authorList>
    </citation>
    <scope>NUCLEOTIDE SEQUENCE</scope>
    <source>
        <strain evidence="2">Araguapaz</strain>
        <tissue evidence="2">Salivary glands</tissue>
    </source>
</reference>
<protein>
    <submittedName>
        <fullName evidence="2">Putative licpodalin-4 1</fullName>
    </submittedName>
</protein>
<feature type="signal peptide" evidence="1">
    <location>
        <begin position="1"/>
        <end position="29"/>
    </location>
</feature>
<sequence length="215" mass="24953">KLRGVRSRMTRTTAFSVVVLLFALHLCNEARFTAASPKKPPFEEAEENFLYQNVRAAINITGRVYVIMRNYNISTKFRCLYSERVKTRNKTHYVLTLGAATPPEWKYIQKFNTTAVISKTGKHKKYNAVTYMFRPTDPPKLHKLMYINKERSCLIFVENRYPAKKRARCQLMQPAVSAHRGIPHDCSTVFRKNCPGKPVRIYQPWCQGLPELPPK</sequence>
<dbReference type="AlphaFoldDB" id="A0A023FZ54"/>